<evidence type="ECO:0000256" key="5">
    <source>
        <dbReference type="ARBA" id="ARBA00022679"/>
    </source>
</evidence>
<feature type="binding site" evidence="10">
    <location>
        <position position="194"/>
    </location>
    <ligand>
        <name>substrate</name>
    </ligand>
</feature>
<feature type="chain" id="PRO_5033186769" description="Arginine biosynthesis bifunctional protein ArgJ beta chain" evidence="10">
    <location>
        <begin position="205"/>
        <end position="415"/>
    </location>
</feature>
<evidence type="ECO:0000313" key="12">
    <source>
        <dbReference type="Proteomes" id="UP000430508"/>
    </source>
</evidence>
<evidence type="ECO:0000256" key="7">
    <source>
        <dbReference type="ARBA" id="ARBA00023268"/>
    </source>
</evidence>
<feature type="site" description="Cleavage; by autolysis" evidence="10">
    <location>
        <begin position="204"/>
        <end position="205"/>
    </location>
</feature>
<feature type="binding site" evidence="10">
    <location>
        <position position="415"/>
    </location>
    <ligand>
        <name>substrate</name>
    </ligand>
</feature>
<dbReference type="UniPathway" id="UPA00068">
    <property type="reaction ID" value="UER00106"/>
</dbReference>
<keyword evidence="10" id="KW-0963">Cytoplasm</keyword>
<organism evidence="11 12">
    <name type="scientific">Dehalobacter restrictus</name>
    <dbReference type="NCBI Taxonomy" id="55583"/>
    <lineage>
        <taxon>Bacteria</taxon>
        <taxon>Bacillati</taxon>
        <taxon>Bacillota</taxon>
        <taxon>Clostridia</taxon>
        <taxon>Eubacteriales</taxon>
        <taxon>Desulfitobacteriaceae</taxon>
        <taxon>Dehalobacter</taxon>
    </lineage>
</organism>
<dbReference type="HAMAP" id="MF_01106">
    <property type="entry name" value="ArgJ"/>
    <property type="match status" value="1"/>
</dbReference>
<dbReference type="FunFam" id="3.60.70.12:FF:000001">
    <property type="entry name" value="Arginine biosynthesis bifunctional protein ArgJ, chloroplastic"/>
    <property type="match status" value="1"/>
</dbReference>
<comment type="catalytic activity">
    <reaction evidence="9 10">
        <text>N(2)-acetyl-L-ornithine + L-glutamate = N-acetyl-L-glutamate + L-ornithine</text>
        <dbReference type="Rhea" id="RHEA:15349"/>
        <dbReference type="ChEBI" id="CHEBI:29985"/>
        <dbReference type="ChEBI" id="CHEBI:44337"/>
        <dbReference type="ChEBI" id="CHEBI:46911"/>
        <dbReference type="ChEBI" id="CHEBI:57805"/>
        <dbReference type="EC" id="2.3.1.35"/>
    </reaction>
</comment>
<feature type="binding site" evidence="10">
    <location>
        <position position="410"/>
    </location>
    <ligand>
        <name>substrate</name>
    </ligand>
</feature>
<dbReference type="InterPro" id="IPR042195">
    <property type="entry name" value="ArgJ_beta_C"/>
</dbReference>
<dbReference type="Gene3D" id="3.60.70.12">
    <property type="entry name" value="L-amino peptidase D-ALA esterase/amidase"/>
    <property type="match status" value="1"/>
</dbReference>
<dbReference type="PROSITE" id="PS51257">
    <property type="entry name" value="PROKAR_LIPOPROTEIN"/>
    <property type="match status" value="1"/>
</dbReference>
<keyword evidence="5 10" id="KW-0808">Transferase</keyword>
<comment type="similarity">
    <text evidence="1 10">Belongs to the ArgJ family.</text>
</comment>
<dbReference type="GO" id="GO:0005737">
    <property type="term" value="C:cytoplasm"/>
    <property type="evidence" value="ECO:0007669"/>
    <property type="project" value="UniProtKB-SubCell"/>
</dbReference>
<evidence type="ECO:0000256" key="6">
    <source>
        <dbReference type="ARBA" id="ARBA00022813"/>
    </source>
</evidence>
<dbReference type="Pfam" id="PF01960">
    <property type="entry name" value="ArgJ"/>
    <property type="match status" value="1"/>
</dbReference>
<dbReference type="GO" id="GO:0006592">
    <property type="term" value="P:ornithine biosynthetic process"/>
    <property type="evidence" value="ECO:0007669"/>
    <property type="project" value="TreeGrafter"/>
</dbReference>
<evidence type="ECO:0000256" key="4">
    <source>
        <dbReference type="ARBA" id="ARBA00022605"/>
    </source>
</evidence>
<dbReference type="Gene3D" id="3.10.20.340">
    <property type="entry name" value="ArgJ beta chain, C-terminal domain"/>
    <property type="match status" value="1"/>
</dbReference>
<dbReference type="InterPro" id="IPR002813">
    <property type="entry name" value="Arg_biosynth_ArgJ"/>
</dbReference>
<dbReference type="PANTHER" id="PTHR23100:SF0">
    <property type="entry name" value="ARGININE BIOSYNTHESIS BIFUNCTIONAL PROTEIN ARGJ, MITOCHONDRIAL"/>
    <property type="match status" value="1"/>
</dbReference>
<evidence type="ECO:0000256" key="9">
    <source>
        <dbReference type="ARBA" id="ARBA00049439"/>
    </source>
</evidence>
<comment type="pathway">
    <text evidence="10">Amino-acid biosynthesis; L-arginine biosynthesis; L-ornithine and N-acetyl-L-glutamate from L-glutamate and N(2)-acetyl-L-ornithine (cyclic): step 1/1.</text>
</comment>
<feature type="binding site" evidence="10">
    <location>
        <position position="205"/>
    </location>
    <ligand>
        <name>substrate</name>
    </ligand>
</feature>
<dbReference type="NCBIfam" id="NF003802">
    <property type="entry name" value="PRK05388.1"/>
    <property type="match status" value="1"/>
</dbReference>
<dbReference type="GO" id="GO:0004358">
    <property type="term" value="F:L-glutamate N-acetyltransferase activity, acting on acetyl-L-ornithine as donor"/>
    <property type="evidence" value="ECO:0007669"/>
    <property type="project" value="UniProtKB-UniRule"/>
</dbReference>
<keyword evidence="6 10" id="KW-0068">Autocatalytic cleavage</keyword>
<feature type="site" description="Involved in the stabilization of negative charge on the oxyanion by the formation of the oxyanion hole" evidence="10">
    <location>
        <position position="120"/>
    </location>
</feature>
<keyword evidence="3 10" id="KW-0055">Arginine biosynthesis</keyword>
<feature type="chain" id="PRO_5033186770" description="Arginine biosynthesis bifunctional protein ArgJ alpha chain" evidence="10">
    <location>
        <begin position="1"/>
        <end position="204"/>
    </location>
</feature>
<dbReference type="CDD" id="cd02152">
    <property type="entry name" value="OAT"/>
    <property type="match status" value="1"/>
</dbReference>
<dbReference type="InterPro" id="IPR016117">
    <property type="entry name" value="ArgJ-like_dom_sf"/>
</dbReference>
<sequence length="415" mass="43656">MMDKLYPWKEINGGISAPLGFYACGVKAGIKYKDKYDLALILSETPASAAGTFTRNVVKAHPLVLTEKHLADGKAQAVIVNSGNANACMGEIGDNAASEMAKVTAEELALAPEDILVSSTGVIGQELPLAKVIAGIRTAAKEVQALKGKVSESEKTEYAHQAASAIMTTDMVCKELALELQCAQGTIKLGIMAKGSGMIHPNMGTMLCFITTDAQVAQDKLKGLLKAATDESFNMVTVDGDTSTNDMVVILANGLSGVAPEGQEWENFSAMVREACCTMAKAIARDGEGASKFLEVKVAGAASLEAARMIARSVCSSNLVKSAMYGEDANWGRILAAAGYSGASFDPNKADIYLNGLQVAAHGQGLPFSETEASVLLKNTDIKVDVVLGDGKEQAVAWGCDLTHKYIDINADYRT</sequence>
<protein>
    <recommendedName>
        <fullName evidence="10">Arginine biosynthesis bifunctional protein ArgJ</fullName>
    </recommendedName>
    <domain>
        <recommendedName>
            <fullName evidence="10">Glutamate N-acetyltransferase</fullName>
            <ecNumber evidence="10">2.3.1.35</ecNumber>
        </recommendedName>
        <alternativeName>
            <fullName evidence="10">Ornithine acetyltransferase</fullName>
            <shortName evidence="10">OATase</shortName>
        </alternativeName>
        <alternativeName>
            <fullName evidence="10">Ornithine transacetylase</fullName>
        </alternativeName>
    </domain>
    <domain>
        <recommendedName>
            <fullName evidence="10">Amino-acid acetyltransferase</fullName>
            <ecNumber evidence="10">2.3.1.1</ecNumber>
        </recommendedName>
        <alternativeName>
            <fullName evidence="10">N-acetylglutamate synthase</fullName>
            <shortName evidence="10">AGSase</shortName>
        </alternativeName>
    </domain>
    <component>
        <recommendedName>
            <fullName evidence="10">Arginine biosynthesis bifunctional protein ArgJ alpha chain</fullName>
        </recommendedName>
    </component>
    <component>
        <recommendedName>
            <fullName evidence="10">Arginine biosynthesis bifunctional protein ArgJ beta chain</fullName>
        </recommendedName>
    </component>
</protein>
<accession>A0A857DGR3</accession>
<comment type="subcellular location">
    <subcellularLocation>
        <location evidence="10">Cytoplasm</location>
    </subcellularLocation>
</comment>
<dbReference type="EC" id="2.3.1.1" evidence="10"/>
<dbReference type="EMBL" id="CP046996">
    <property type="protein sequence ID" value="QGZ99681.1"/>
    <property type="molecule type" value="Genomic_DNA"/>
</dbReference>
<feature type="binding site" evidence="10">
    <location>
        <position position="168"/>
    </location>
    <ligand>
        <name>substrate</name>
    </ligand>
</feature>
<evidence type="ECO:0000256" key="3">
    <source>
        <dbReference type="ARBA" id="ARBA00022571"/>
    </source>
</evidence>
<evidence type="ECO:0000256" key="1">
    <source>
        <dbReference type="ARBA" id="ARBA00006774"/>
    </source>
</evidence>
<evidence type="ECO:0000256" key="2">
    <source>
        <dbReference type="ARBA" id="ARBA00011475"/>
    </source>
</evidence>
<dbReference type="GO" id="GO:0006526">
    <property type="term" value="P:L-arginine biosynthetic process"/>
    <property type="evidence" value="ECO:0007669"/>
    <property type="project" value="UniProtKB-UniRule"/>
</dbReference>
<dbReference type="AlphaFoldDB" id="A0A857DGR3"/>
<dbReference type="GO" id="GO:0004042">
    <property type="term" value="F:L-glutamate N-acetyltransferase activity"/>
    <property type="evidence" value="ECO:0007669"/>
    <property type="project" value="UniProtKB-UniRule"/>
</dbReference>
<name>A0A857DGR3_9FIRM</name>
<feature type="binding site" evidence="10">
    <location>
        <position position="288"/>
    </location>
    <ligand>
        <name>substrate</name>
    </ligand>
</feature>
<keyword evidence="7 10" id="KW-0511">Multifunctional enzyme</keyword>
<dbReference type="PANTHER" id="PTHR23100">
    <property type="entry name" value="ARGININE BIOSYNTHESIS BIFUNCTIONAL PROTEIN ARGJ"/>
    <property type="match status" value="1"/>
</dbReference>
<keyword evidence="8 10" id="KW-0012">Acyltransferase</keyword>
<comment type="function">
    <text evidence="10">Catalyzes two activities which are involved in the cyclic version of arginine biosynthesis: the synthesis of N-acetylglutamate from glutamate and acetyl-CoA as the acetyl donor, and of ornithine by transacetylation between N(2)-acetylornithine and glutamate.</text>
</comment>
<evidence type="ECO:0000313" key="11">
    <source>
        <dbReference type="EMBL" id="QGZ99681.1"/>
    </source>
</evidence>
<comment type="pathway">
    <text evidence="10">Amino-acid biosynthesis; L-arginine biosynthesis; N(2)-acetyl-L-ornithine from L-glutamate: step 1/4.</text>
</comment>
<dbReference type="FunFam" id="3.10.20.340:FF:000001">
    <property type="entry name" value="Arginine biosynthesis bifunctional protein ArgJ, chloroplastic"/>
    <property type="match status" value="1"/>
</dbReference>
<dbReference type="RefSeq" id="WP_019225229.1">
    <property type="nucleotide sequence ID" value="NZ_CP046996.1"/>
</dbReference>
<evidence type="ECO:0000256" key="8">
    <source>
        <dbReference type="ARBA" id="ARBA00023315"/>
    </source>
</evidence>
<dbReference type="SUPFAM" id="SSF56266">
    <property type="entry name" value="DmpA/ArgJ-like"/>
    <property type="match status" value="1"/>
</dbReference>
<proteinExistence type="inferred from homology"/>
<keyword evidence="4 10" id="KW-0028">Amino-acid biosynthesis</keyword>
<gene>
    <name evidence="10 11" type="primary">argJ</name>
    <name evidence="11" type="ORF">GQ588_02955</name>
</gene>
<comment type="catalytic activity">
    <reaction evidence="10">
        <text>L-glutamate + acetyl-CoA = N-acetyl-L-glutamate + CoA + H(+)</text>
        <dbReference type="Rhea" id="RHEA:24292"/>
        <dbReference type="ChEBI" id="CHEBI:15378"/>
        <dbReference type="ChEBI" id="CHEBI:29985"/>
        <dbReference type="ChEBI" id="CHEBI:44337"/>
        <dbReference type="ChEBI" id="CHEBI:57287"/>
        <dbReference type="ChEBI" id="CHEBI:57288"/>
        <dbReference type="EC" id="2.3.1.1"/>
    </reaction>
</comment>
<dbReference type="Proteomes" id="UP000430508">
    <property type="component" value="Chromosome"/>
</dbReference>
<feature type="site" description="Involved in the stabilization of negative charge on the oxyanion by the formation of the oxyanion hole" evidence="10">
    <location>
        <position position="121"/>
    </location>
</feature>
<dbReference type="EC" id="2.3.1.35" evidence="10"/>
<comment type="subunit">
    <text evidence="2 10">Heterotetramer of two alpha and two beta chains.</text>
</comment>
<evidence type="ECO:0000256" key="10">
    <source>
        <dbReference type="HAMAP-Rule" id="MF_01106"/>
    </source>
</evidence>
<feature type="active site" description="Nucleophile" evidence="10">
    <location>
        <position position="205"/>
    </location>
</feature>
<reference evidence="11 12" key="1">
    <citation type="submission" date="2019-12" db="EMBL/GenBank/DDBJ databases">
        <title>Sequence classification of anaerobic respiratory reductive dehalogenases: First we see many, then we see few.</title>
        <authorList>
            <person name="Molenda O."/>
            <person name="Puentes Jacome L.A."/>
            <person name="Cao X."/>
            <person name="Nesbo C.L."/>
            <person name="Tang S."/>
            <person name="Morson N."/>
            <person name="Patron J."/>
            <person name="Lomheim L."/>
            <person name="Wishart D.S."/>
            <person name="Edwards E.A."/>
        </authorList>
    </citation>
    <scope>NUCLEOTIDE SEQUENCE [LARGE SCALE GENOMIC DNA]</scope>
    <source>
        <strain evidence="11 12">12DCA</strain>
    </source>
</reference>
<dbReference type="NCBIfam" id="TIGR00120">
    <property type="entry name" value="ArgJ"/>
    <property type="match status" value="1"/>
</dbReference>